<keyword evidence="1" id="KW-0863">Zinc-finger</keyword>
<evidence type="ECO:0000256" key="2">
    <source>
        <dbReference type="SAM" id="MobiDB-lite"/>
    </source>
</evidence>
<sequence length="512" mass="58150">MGRGKTKVQVPECRYGAACTRRDCVFKHPPKPAKSVRQSVVEKSDKVCFAYVAGKCAFGRQCHDKHPDEASCLTIKERYSKIDCQWGRNCRTDGCLYRHPSDEPVGPALTLELKPQPAVYAAGYPVDKVEAKVERVERVEREREKDRGPVSPREPAQQLPVKAERSIEPHHGMAVERRHEDPIQALAERMIPDEEAQEQARQEQLAATLRCMGFDEDLQAVHRADGNLNRAVDDLLRDPTDDSSFSPPPMAELGNYKGPTAMDALKVEPTKPFRSAIPATVGDALGLIRKRPHATHEVKKRGPSAALRRHCRWIKELQQQVAEEAQVVEHEEIERDRRQRIQREVFRKQRDAIRLIKLSLEVRCKDQNTALTVALTTSIAIYDVPCSVHCIIAPQRQRLRGMRGHAGAAEDLTSVLNPKAKGASKPVWAMTEGEKEEQEQIDFGQLINFVEDLDYDEYIHDLEFRECLQAVTDRARRLQREQEAFKDSLLQELNQETNDSPSERLEDPGRFG</sequence>
<evidence type="ECO:0000259" key="3">
    <source>
        <dbReference type="PROSITE" id="PS50103"/>
    </source>
</evidence>
<feature type="domain" description="C3H1-type" evidence="3">
    <location>
        <begin position="42"/>
        <end position="69"/>
    </location>
</feature>
<dbReference type="EMBL" id="CAMXCT030006803">
    <property type="protein sequence ID" value="CAL4807650.1"/>
    <property type="molecule type" value="Genomic_DNA"/>
</dbReference>
<dbReference type="Proteomes" id="UP001152797">
    <property type="component" value="Unassembled WGS sequence"/>
</dbReference>
<dbReference type="PANTHER" id="PTHR41747">
    <property type="entry name" value="CHROMOSOME UNDETERMINED SCAFFOLD_128, WHOLE GENOME SHOTGUN SEQUENCE"/>
    <property type="match status" value="1"/>
</dbReference>
<dbReference type="EMBL" id="CAMXCT020006803">
    <property type="protein sequence ID" value="CAL1173713.1"/>
    <property type="molecule type" value="Genomic_DNA"/>
</dbReference>
<dbReference type="InterPro" id="IPR009060">
    <property type="entry name" value="UBA-like_sf"/>
</dbReference>
<reference evidence="5 6" key="2">
    <citation type="submission" date="2024-05" db="EMBL/GenBank/DDBJ databases">
        <authorList>
            <person name="Chen Y."/>
            <person name="Shah S."/>
            <person name="Dougan E. K."/>
            <person name="Thang M."/>
            <person name="Chan C."/>
        </authorList>
    </citation>
    <scope>NUCLEOTIDE SEQUENCE [LARGE SCALE GENOMIC DNA]</scope>
</reference>
<dbReference type="GO" id="GO:0008270">
    <property type="term" value="F:zinc ion binding"/>
    <property type="evidence" value="ECO:0007669"/>
    <property type="project" value="UniProtKB-KW"/>
</dbReference>
<dbReference type="SUPFAM" id="SSF46934">
    <property type="entry name" value="UBA-like"/>
    <property type="match status" value="1"/>
</dbReference>
<protein>
    <submittedName>
        <fullName evidence="5">C3H1-type domain-containing protein</fullName>
    </submittedName>
</protein>
<keyword evidence="1" id="KW-0479">Metal-binding</keyword>
<evidence type="ECO:0000313" key="5">
    <source>
        <dbReference type="EMBL" id="CAL4807650.1"/>
    </source>
</evidence>
<dbReference type="OrthoDB" id="438578at2759"/>
<feature type="region of interest" description="Disordered" evidence="2">
    <location>
        <begin position="488"/>
        <end position="512"/>
    </location>
</feature>
<dbReference type="Gene3D" id="4.10.1000.40">
    <property type="match status" value="1"/>
</dbReference>
<accession>A0A9P1GT48</accession>
<dbReference type="AlphaFoldDB" id="A0A9P1GT48"/>
<feature type="region of interest" description="Disordered" evidence="2">
    <location>
        <begin position="137"/>
        <end position="162"/>
    </location>
</feature>
<keyword evidence="6" id="KW-1185">Reference proteome</keyword>
<evidence type="ECO:0000313" key="4">
    <source>
        <dbReference type="EMBL" id="CAI4020338.1"/>
    </source>
</evidence>
<proteinExistence type="predicted"/>
<evidence type="ECO:0000256" key="1">
    <source>
        <dbReference type="PROSITE-ProRule" id="PRU00723"/>
    </source>
</evidence>
<dbReference type="PROSITE" id="PS50103">
    <property type="entry name" value="ZF_C3H1"/>
    <property type="match status" value="1"/>
</dbReference>
<evidence type="ECO:0000313" key="6">
    <source>
        <dbReference type="Proteomes" id="UP001152797"/>
    </source>
</evidence>
<dbReference type="Gene3D" id="1.10.8.10">
    <property type="entry name" value="DNA helicase RuvA subunit, C-terminal domain"/>
    <property type="match status" value="1"/>
</dbReference>
<name>A0A9P1GT48_9DINO</name>
<feature type="compositionally biased region" description="Basic and acidic residues" evidence="2">
    <location>
        <begin position="501"/>
        <end position="512"/>
    </location>
</feature>
<keyword evidence="1" id="KW-0862">Zinc</keyword>
<feature type="zinc finger region" description="C3H1-type" evidence="1">
    <location>
        <begin position="42"/>
        <end position="69"/>
    </location>
</feature>
<reference evidence="4" key="1">
    <citation type="submission" date="2022-10" db="EMBL/GenBank/DDBJ databases">
        <authorList>
            <person name="Chen Y."/>
            <person name="Dougan E. K."/>
            <person name="Chan C."/>
            <person name="Rhodes N."/>
            <person name="Thang M."/>
        </authorList>
    </citation>
    <scope>NUCLEOTIDE SEQUENCE</scope>
</reference>
<organism evidence="4">
    <name type="scientific">Cladocopium goreaui</name>
    <dbReference type="NCBI Taxonomy" id="2562237"/>
    <lineage>
        <taxon>Eukaryota</taxon>
        <taxon>Sar</taxon>
        <taxon>Alveolata</taxon>
        <taxon>Dinophyceae</taxon>
        <taxon>Suessiales</taxon>
        <taxon>Symbiodiniaceae</taxon>
        <taxon>Cladocopium</taxon>
    </lineage>
</organism>
<dbReference type="EMBL" id="CAMXCT010006803">
    <property type="protein sequence ID" value="CAI4020338.1"/>
    <property type="molecule type" value="Genomic_DNA"/>
</dbReference>
<feature type="compositionally biased region" description="Polar residues" evidence="2">
    <location>
        <begin position="491"/>
        <end position="500"/>
    </location>
</feature>
<gene>
    <name evidence="4" type="ORF">C1SCF055_LOCUS44760</name>
</gene>
<feature type="compositionally biased region" description="Basic and acidic residues" evidence="2">
    <location>
        <begin position="137"/>
        <end position="148"/>
    </location>
</feature>
<dbReference type="InterPro" id="IPR000571">
    <property type="entry name" value="Znf_CCCH"/>
</dbReference>
<dbReference type="PANTHER" id="PTHR41747:SF1">
    <property type="entry name" value="CHROMOSOME UNDETERMINED SCAFFOLD_128, WHOLE GENOME SHOTGUN SEQUENCE"/>
    <property type="match status" value="1"/>
</dbReference>
<comment type="caution">
    <text evidence="4">The sequence shown here is derived from an EMBL/GenBank/DDBJ whole genome shotgun (WGS) entry which is preliminary data.</text>
</comment>